<evidence type="ECO:0000313" key="3">
    <source>
        <dbReference type="Proteomes" id="UP001241656"/>
    </source>
</evidence>
<keyword evidence="1" id="KW-0732">Signal</keyword>
<sequence length="169" mass="19319">MKIKLLFTTLFFTLTIFCFGQQSKTWDQWNWLIGEWKGEGSGQPGQGGGTFSFAYNLDHNIIERKSHSEYPATADKPLIIHDDLMFIYRDIGGNPSKAVYFDNEGHTIHYSISYAGKSIVMTSDKIPNVPVFRLTYTLLDPENINTKFEISQDGVQFMTYIEGKSKKIK</sequence>
<dbReference type="Proteomes" id="UP001241656">
    <property type="component" value="Chromosome"/>
</dbReference>
<feature type="signal peptide" evidence="1">
    <location>
        <begin position="1"/>
        <end position="20"/>
    </location>
</feature>
<evidence type="ECO:0000313" key="2">
    <source>
        <dbReference type="EMBL" id="WHF51562.1"/>
    </source>
</evidence>
<protein>
    <recommendedName>
        <fullName evidence="4">DUF1579 domain-containing protein</fullName>
    </recommendedName>
</protein>
<dbReference type="RefSeq" id="WP_282904903.1">
    <property type="nucleotide sequence ID" value="NZ_CP124855.1"/>
</dbReference>
<reference evidence="2 3" key="1">
    <citation type="submission" date="2023-05" db="EMBL/GenBank/DDBJ databases">
        <title>Genomic insight into Chryseobacterium sp. wdc7 isolated forest soil (Gotjawal).</title>
        <authorList>
            <person name="Park S.-J."/>
        </authorList>
    </citation>
    <scope>NUCLEOTIDE SEQUENCE [LARGE SCALE GENOMIC DNA]</scope>
    <source>
        <strain evidence="3">wdc7</strain>
    </source>
</reference>
<evidence type="ECO:0008006" key="4">
    <source>
        <dbReference type="Google" id="ProtNLM"/>
    </source>
</evidence>
<feature type="chain" id="PRO_5045976580" description="DUF1579 domain-containing protein" evidence="1">
    <location>
        <begin position="21"/>
        <end position="169"/>
    </location>
</feature>
<name>A0ABY8REU6_9FLAO</name>
<evidence type="ECO:0000256" key="1">
    <source>
        <dbReference type="SAM" id="SignalP"/>
    </source>
</evidence>
<dbReference type="EMBL" id="CP124855">
    <property type="protein sequence ID" value="WHF51562.1"/>
    <property type="molecule type" value="Genomic_DNA"/>
</dbReference>
<proteinExistence type="predicted"/>
<gene>
    <name evidence="2" type="ORF">QGN23_14230</name>
</gene>
<organism evidence="2 3">
    <name type="scientific">Chryseobacterium gotjawalense</name>
    <dbReference type="NCBI Taxonomy" id="3042315"/>
    <lineage>
        <taxon>Bacteria</taxon>
        <taxon>Pseudomonadati</taxon>
        <taxon>Bacteroidota</taxon>
        <taxon>Flavobacteriia</taxon>
        <taxon>Flavobacteriales</taxon>
        <taxon>Weeksellaceae</taxon>
        <taxon>Chryseobacterium group</taxon>
        <taxon>Chryseobacterium</taxon>
    </lineage>
</organism>
<accession>A0ABY8REU6</accession>
<keyword evidence="3" id="KW-1185">Reference proteome</keyword>